<dbReference type="Proteomes" id="UP000601223">
    <property type="component" value="Unassembled WGS sequence"/>
</dbReference>
<dbReference type="GO" id="GO:0004022">
    <property type="term" value="F:alcohol dehydrogenase (NAD+) activity"/>
    <property type="evidence" value="ECO:0007669"/>
    <property type="project" value="UniProtKB-EC"/>
</dbReference>
<dbReference type="Gene3D" id="3.90.180.10">
    <property type="entry name" value="Medium-chain alcohol dehydrogenases, catalytic domain"/>
    <property type="match status" value="1"/>
</dbReference>
<dbReference type="InterPro" id="IPR014187">
    <property type="entry name" value="ADH_Zn_typ-2"/>
</dbReference>
<dbReference type="InterPro" id="IPR002328">
    <property type="entry name" value="ADH_Zn_CS"/>
</dbReference>
<dbReference type="CDD" id="cd08298">
    <property type="entry name" value="CAD2"/>
    <property type="match status" value="1"/>
</dbReference>
<dbReference type="Pfam" id="PF00107">
    <property type="entry name" value="ADH_zinc_N"/>
    <property type="match status" value="1"/>
</dbReference>
<comment type="catalytic activity">
    <reaction evidence="8">
        <text>a secondary alcohol + NAD(+) = a ketone + NADH + H(+)</text>
        <dbReference type="Rhea" id="RHEA:10740"/>
        <dbReference type="ChEBI" id="CHEBI:15378"/>
        <dbReference type="ChEBI" id="CHEBI:17087"/>
        <dbReference type="ChEBI" id="CHEBI:35681"/>
        <dbReference type="ChEBI" id="CHEBI:57540"/>
        <dbReference type="ChEBI" id="CHEBI:57945"/>
        <dbReference type="EC" id="1.1.1.1"/>
    </reaction>
</comment>
<accession>A0A8J3NJS0</accession>
<name>A0A8J3NJS0_9ACTN</name>
<dbReference type="InterPro" id="IPR013149">
    <property type="entry name" value="ADH-like_C"/>
</dbReference>
<evidence type="ECO:0000256" key="11">
    <source>
        <dbReference type="RuleBase" id="RU361277"/>
    </source>
</evidence>
<evidence type="ECO:0000313" key="14">
    <source>
        <dbReference type="Proteomes" id="UP000601223"/>
    </source>
</evidence>
<evidence type="ECO:0000256" key="2">
    <source>
        <dbReference type="ARBA" id="ARBA00008072"/>
    </source>
</evidence>
<keyword evidence="7" id="KW-0520">NAD</keyword>
<dbReference type="Pfam" id="PF08240">
    <property type="entry name" value="ADH_N"/>
    <property type="match status" value="1"/>
</dbReference>
<dbReference type="InterPro" id="IPR013154">
    <property type="entry name" value="ADH-like_N"/>
</dbReference>
<evidence type="ECO:0000256" key="7">
    <source>
        <dbReference type="ARBA" id="ARBA00023027"/>
    </source>
</evidence>
<evidence type="ECO:0000259" key="12">
    <source>
        <dbReference type="SMART" id="SM00829"/>
    </source>
</evidence>
<protein>
    <recommendedName>
        <fullName evidence="10">Probable alcohol dehydrogenase AdhA</fullName>
        <ecNumber evidence="3">1.1.1.1</ecNumber>
    </recommendedName>
</protein>
<comment type="cofactor">
    <cofactor evidence="1 11">
        <name>Zn(2+)</name>
        <dbReference type="ChEBI" id="CHEBI:29105"/>
    </cofactor>
</comment>
<dbReference type="InterPro" id="IPR020843">
    <property type="entry name" value="ER"/>
</dbReference>
<dbReference type="PANTHER" id="PTHR42940:SF8">
    <property type="entry name" value="VACUOLAR PROTEIN SORTING-ASSOCIATED PROTEIN 11"/>
    <property type="match status" value="1"/>
</dbReference>
<dbReference type="Gene3D" id="3.40.50.720">
    <property type="entry name" value="NAD(P)-binding Rossmann-like Domain"/>
    <property type="match status" value="1"/>
</dbReference>
<evidence type="ECO:0000256" key="5">
    <source>
        <dbReference type="ARBA" id="ARBA00022833"/>
    </source>
</evidence>
<comment type="similarity">
    <text evidence="2 11">Belongs to the zinc-containing alcohol dehydrogenase family.</text>
</comment>
<evidence type="ECO:0000256" key="1">
    <source>
        <dbReference type="ARBA" id="ARBA00001947"/>
    </source>
</evidence>
<keyword evidence="4 11" id="KW-0479">Metal-binding</keyword>
<reference evidence="13 14" key="1">
    <citation type="submission" date="2021-01" db="EMBL/GenBank/DDBJ databases">
        <title>Whole genome shotgun sequence of Catellatospora bangladeshensis NBRC 107357.</title>
        <authorList>
            <person name="Komaki H."/>
            <person name="Tamura T."/>
        </authorList>
    </citation>
    <scope>NUCLEOTIDE SEQUENCE [LARGE SCALE GENOMIC DNA]</scope>
    <source>
        <strain evidence="13 14">NBRC 107357</strain>
    </source>
</reference>
<dbReference type="FunFam" id="3.40.50.720:FF:000275">
    <property type="entry name" value="Alcohol dehydrogenase AdhA"/>
    <property type="match status" value="1"/>
</dbReference>
<dbReference type="InterPro" id="IPR011032">
    <property type="entry name" value="GroES-like_sf"/>
</dbReference>
<dbReference type="SMART" id="SM00829">
    <property type="entry name" value="PKS_ER"/>
    <property type="match status" value="1"/>
</dbReference>
<dbReference type="InterPro" id="IPR036291">
    <property type="entry name" value="NAD(P)-bd_dom_sf"/>
</dbReference>
<gene>
    <name evidence="13" type="primary">adh_1</name>
    <name evidence="13" type="ORF">Cba03nite_20840</name>
</gene>
<proteinExistence type="inferred from homology"/>
<evidence type="ECO:0000256" key="10">
    <source>
        <dbReference type="ARBA" id="ARBA00068251"/>
    </source>
</evidence>
<dbReference type="EMBL" id="BONF01000010">
    <property type="protein sequence ID" value="GIF80735.1"/>
    <property type="molecule type" value="Genomic_DNA"/>
</dbReference>
<evidence type="ECO:0000256" key="8">
    <source>
        <dbReference type="ARBA" id="ARBA00049164"/>
    </source>
</evidence>
<comment type="catalytic activity">
    <reaction evidence="9">
        <text>a primary alcohol + NAD(+) = an aldehyde + NADH + H(+)</text>
        <dbReference type="Rhea" id="RHEA:10736"/>
        <dbReference type="ChEBI" id="CHEBI:15378"/>
        <dbReference type="ChEBI" id="CHEBI:15734"/>
        <dbReference type="ChEBI" id="CHEBI:17478"/>
        <dbReference type="ChEBI" id="CHEBI:57540"/>
        <dbReference type="ChEBI" id="CHEBI:57945"/>
        <dbReference type="EC" id="1.1.1.1"/>
    </reaction>
</comment>
<evidence type="ECO:0000256" key="6">
    <source>
        <dbReference type="ARBA" id="ARBA00023002"/>
    </source>
</evidence>
<evidence type="ECO:0000313" key="13">
    <source>
        <dbReference type="EMBL" id="GIF80735.1"/>
    </source>
</evidence>
<dbReference type="SUPFAM" id="SSF51735">
    <property type="entry name" value="NAD(P)-binding Rossmann-fold domains"/>
    <property type="match status" value="1"/>
</dbReference>
<dbReference type="EC" id="1.1.1.1" evidence="3"/>
<organism evidence="13 14">
    <name type="scientific">Catellatospora bangladeshensis</name>
    <dbReference type="NCBI Taxonomy" id="310355"/>
    <lineage>
        <taxon>Bacteria</taxon>
        <taxon>Bacillati</taxon>
        <taxon>Actinomycetota</taxon>
        <taxon>Actinomycetes</taxon>
        <taxon>Micromonosporales</taxon>
        <taxon>Micromonosporaceae</taxon>
        <taxon>Catellatospora</taxon>
    </lineage>
</organism>
<sequence length="335" mass="35358">MDSMAAWEVARPGPIAGRPLRAVRRAVPAPADDELLVRVRACAVCRTDLHVAEGDLPPHRSPVIPGHEVVGEVTALGAAVTGWAAGERVGIAWLRHTDGMCAYCRRGQENLCPASRYTGWDADGGYAEYAVVPAEYAYRLPAGYDDAHLAPLLCAGIIGYRALRRAELPPGGRLGIYGFGASAHLTAQVALAQGATVYVMTRSAEARELGLRLGAAWAGGADERPPEPLDAAILFAPVGDLVPPALSALDRGGTLAVAGIHLSDIPVLNYQRHLFQERQLRSVAANTRDDGREFLALAAAHPLAVTVTPYPLDRADEALADLAADRVEGAAVLIP</sequence>
<keyword evidence="14" id="KW-1185">Reference proteome</keyword>
<feature type="domain" description="Enoyl reductase (ER)" evidence="12">
    <location>
        <begin position="17"/>
        <end position="333"/>
    </location>
</feature>
<dbReference type="PROSITE" id="PS00059">
    <property type="entry name" value="ADH_ZINC"/>
    <property type="match status" value="1"/>
</dbReference>
<keyword evidence="5 11" id="KW-0862">Zinc</keyword>
<dbReference type="SUPFAM" id="SSF50129">
    <property type="entry name" value="GroES-like"/>
    <property type="match status" value="1"/>
</dbReference>
<evidence type="ECO:0000256" key="3">
    <source>
        <dbReference type="ARBA" id="ARBA00013190"/>
    </source>
</evidence>
<dbReference type="NCBIfam" id="TIGR02822">
    <property type="entry name" value="adh_fam_2"/>
    <property type="match status" value="1"/>
</dbReference>
<evidence type="ECO:0000256" key="4">
    <source>
        <dbReference type="ARBA" id="ARBA00022723"/>
    </source>
</evidence>
<keyword evidence="6" id="KW-0560">Oxidoreductase</keyword>
<dbReference type="PANTHER" id="PTHR42940">
    <property type="entry name" value="ALCOHOL DEHYDROGENASE 1-RELATED"/>
    <property type="match status" value="1"/>
</dbReference>
<dbReference type="GO" id="GO:0008270">
    <property type="term" value="F:zinc ion binding"/>
    <property type="evidence" value="ECO:0007669"/>
    <property type="project" value="InterPro"/>
</dbReference>
<evidence type="ECO:0000256" key="9">
    <source>
        <dbReference type="ARBA" id="ARBA00049243"/>
    </source>
</evidence>
<dbReference type="GO" id="GO:0005737">
    <property type="term" value="C:cytoplasm"/>
    <property type="evidence" value="ECO:0007669"/>
    <property type="project" value="TreeGrafter"/>
</dbReference>
<comment type="caution">
    <text evidence="13">The sequence shown here is derived from an EMBL/GenBank/DDBJ whole genome shotgun (WGS) entry which is preliminary data.</text>
</comment>
<dbReference type="AlphaFoldDB" id="A0A8J3NJS0"/>